<dbReference type="EMBL" id="CAMXCT010006812">
    <property type="protein sequence ID" value="CAI4020474.1"/>
    <property type="molecule type" value="Genomic_DNA"/>
</dbReference>
<sequence>MNAKAFWRERVKAAIGADPACPRRVVSCFGTIDPVLCLKTSAGLDSDFSTAGVSYEGGLRKAAADYCQAALRVRYMDGSKTRFQSFCSKVPKPFILIGAVEHVKKLERLKEAMPSSMPDVIVLDISFQSGKDEERVADAFTSAFPSFQVAFLRTYSFDAFGLPCSGQRMLLAAAAAACSKVEGMNEFWASSLDAWSKLPDFGVSIEKCLFSSEDPQRLYEQKQSREVTLKRRGPGGSDPGGKRAKHGTESVSETQPAPGASGHPKDERAELFTGAVLHKLLPEGATTSPIKDTALHEVHGAILAHRYQHSQHASRSFLLADSGSKKWKGHQVVEGKLPDVKPSSDVLCFNGDACRPLCLSEVLRCKGYSGLSLNLLSPAAAKSAVAEDSKSLTFSR</sequence>
<accession>A0A9P1FK33</accession>
<dbReference type="EMBL" id="CAMXCT030000452">
    <property type="protein sequence ID" value="CAL4766335.1"/>
    <property type="molecule type" value="Genomic_DNA"/>
</dbReference>
<reference evidence="4 5" key="2">
    <citation type="submission" date="2024-05" db="EMBL/GenBank/DDBJ databases">
        <authorList>
            <person name="Chen Y."/>
            <person name="Shah S."/>
            <person name="Dougan E. K."/>
            <person name="Thang M."/>
            <person name="Chan C."/>
        </authorList>
    </citation>
    <scope>NUCLEOTIDE SEQUENCE [LARGE SCALE GENOMIC DNA]</scope>
</reference>
<protein>
    <submittedName>
        <fullName evidence="2">Uncharacterized protein</fullName>
    </submittedName>
</protein>
<evidence type="ECO:0000313" key="5">
    <source>
        <dbReference type="Proteomes" id="UP001152797"/>
    </source>
</evidence>
<gene>
    <name evidence="3" type="ORF">C1SCF055_LOCUS44889</name>
    <name evidence="2" type="ORF">C1SCF055_LOCUS7010</name>
</gene>
<evidence type="ECO:0000313" key="3">
    <source>
        <dbReference type="EMBL" id="CAI4020474.1"/>
    </source>
</evidence>
<evidence type="ECO:0000256" key="1">
    <source>
        <dbReference type="SAM" id="MobiDB-lite"/>
    </source>
</evidence>
<dbReference type="AlphaFoldDB" id="A0A9P1FK33"/>
<dbReference type="EMBL" id="CAMXCT020000452">
    <property type="protein sequence ID" value="CAL1132398.1"/>
    <property type="molecule type" value="Genomic_DNA"/>
</dbReference>
<dbReference type="EMBL" id="CAMXCT020006812">
    <property type="protein sequence ID" value="CAL1173849.1"/>
    <property type="molecule type" value="Genomic_DNA"/>
</dbReference>
<evidence type="ECO:0000313" key="2">
    <source>
        <dbReference type="EMBL" id="CAI3979023.1"/>
    </source>
</evidence>
<name>A0A9P1FK33_9DINO</name>
<evidence type="ECO:0000313" key="4">
    <source>
        <dbReference type="EMBL" id="CAL4766335.1"/>
    </source>
</evidence>
<comment type="caution">
    <text evidence="2">The sequence shown here is derived from an EMBL/GenBank/DDBJ whole genome shotgun (WGS) entry which is preliminary data.</text>
</comment>
<keyword evidence="5" id="KW-1185">Reference proteome</keyword>
<dbReference type="EMBL" id="CAMXCT010000452">
    <property type="protein sequence ID" value="CAI3979023.1"/>
    <property type="molecule type" value="Genomic_DNA"/>
</dbReference>
<proteinExistence type="predicted"/>
<organism evidence="2">
    <name type="scientific">Cladocopium goreaui</name>
    <dbReference type="NCBI Taxonomy" id="2562237"/>
    <lineage>
        <taxon>Eukaryota</taxon>
        <taxon>Sar</taxon>
        <taxon>Alveolata</taxon>
        <taxon>Dinophyceae</taxon>
        <taxon>Suessiales</taxon>
        <taxon>Symbiodiniaceae</taxon>
        <taxon>Cladocopium</taxon>
    </lineage>
</organism>
<reference evidence="2" key="1">
    <citation type="submission" date="2022-10" db="EMBL/GenBank/DDBJ databases">
        <authorList>
            <person name="Chen Y."/>
            <person name="Dougan E. K."/>
            <person name="Chan C."/>
            <person name="Rhodes N."/>
            <person name="Thang M."/>
        </authorList>
    </citation>
    <scope>NUCLEOTIDE SEQUENCE</scope>
</reference>
<dbReference type="EMBL" id="CAMXCT030006812">
    <property type="protein sequence ID" value="CAL4807786.1"/>
    <property type="molecule type" value="Genomic_DNA"/>
</dbReference>
<dbReference type="Proteomes" id="UP001152797">
    <property type="component" value="Unassembled WGS sequence"/>
</dbReference>
<feature type="region of interest" description="Disordered" evidence="1">
    <location>
        <begin position="220"/>
        <end position="266"/>
    </location>
</feature>
<feature type="compositionally biased region" description="Basic and acidic residues" evidence="1">
    <location>
        <begin position="220"/>
        <end position="229"/>
    </location>
</feature>